<keyword evidence="4" id="KW-0238">DNA-binding</keyword>
<evidence type="ECO:0000256" key="5">
    <source>
        <dbReference type="ARBA" id="ARBA00023163"/>
    </source>
</evidence>
<dbReference type="PANTHER" id="PTHR43133:SF8">
    <property type="entry name" value="RNA POLYMERASE SIGMA FACTOR HI_1459-RELATED"/>
    <property type="match status" value="1"/>
</dbReference>
<keyword evidence="2" id="KW-0805">Transcription regulation</keyword>
<keyword evidence="9" id="KW-1185">Reference proteome</keyword>
<dbReference type="GO" id="GO:0006352">
    <property type="term" value="P:DNA-templated transcription initiation"/>
    <property type="evidence" value="ECO:0007669"/>
    <property type="project" value="InterPro"/>
</dbReference>
<dbReference type="InterPro" id="IPR039425">
    <property type="entry name" value="RNA_pol_sigma-70-like"/>
</dbReference>
<comment type="similarity">
    <text evidence="1">Belongs to the sigma-70 factor family. ECF subfamily.</text>
</comment>
<dbReference type="InterPro" id="IPR007627">
    <property type="entry name" value="RNA_pol_sigma70_r2"/>
</dbReference>
<dbReference type="CDD" id="cd06171">
    <property type="entry name" value="Sigma70_r4"/>
    <property type="match status" value="1"/>
</dbReference>
<accession>A0A1T4L5V0</accession>
<evidence type="ECO:0000256" key="4">
    <source>
        <dbReference type="ARBA" id="ARBA00023125"/>
    </source>
</evidence>
<sequence length="174" mass="19541">MADLNLVVRSRQGDREAFSQLYLEYKDSLYRYAWYKIGDPDYAMDAVSDTMLAALEQIGKLKNPKAFSTYLFRIHAASCSHYVKDVIKAKESEDLSEVESGLSANDGDFKALELREALAILNDVEKDIVLLSVSGFNSKEIAKVTGYTSGATRSKLSRALAKMRDFLEGKYEKQ</sequence>
<dbReference type="PANTHER" id="PTHR43133">
    <property type="entry name" value="RNA POLYMERASE ECF-TYPE SIGMA FACTO"/>
    <property type="match status" value="1"/>
</dbReference>
<keyword evidence="3" id="KW-0731">Sigma factor</keyword>
<feature type="domain" description="RNA polymerase sigma factor 70 region 4 type 2" evidence="7">
    <location>
        <begin position="112"/>
        <end position="163"/>
    </location>
</feature>
<dbReference type="InterPro" id="IPR014284">
    <property type="entry name" value="RNA_pol_sigma-70_dom"/>
</dbReference>
<proteinExistence type="inferred from homology"/>
<reference evidence="8 9" key="1">
    <citation type="submission" date="2017-02" db="EMBL/GenBank/DDBJ databases">
        <authorList>
            <person name="Peterson S.W."/>
        </authorList>
    </citation>
    <scope>NUCLEOTIDE SEQUENCE [LARGE SCALE GENOMIC DNA]</scope>
    <source>
        <strain evidence="8 9">ATCC 51222</strain>
    </source>
</reference>
<dbReference type="InterPro" id="IPR036388">
    <property type="entry name" value="WH-like_DNA-bd_sf"/>
</dbReference>
<evidence type="ECO:0000259" key="6">
    <source>
        <dbReference type="Pfam" id="PF04542"/>
    </source>
</evidence>
<dbReference type="Pfam" id="PF04542">
    <property type="entry name" value="Sigma70_r2"/>
    <property type="match status" value="1"/>
</dbReference>
<dbReference type="Proteomes" id="UP000190657">
    <property type="component" value="Unassembled WGS sequence"/>
</dbReference>
<dbReference type="STRING" id="290054.SAMN02745114_00770"/>
<gene>
    <name evidence="8" type="ORF">SAMN02745114_00770</name>
</gene>
<dbReference type="Pfam" id="PF08281">
    <property type="entry name" value="Sigma70_r4_2"/>
    <property type="match status" value="1"/>
</dbReference>
<organism evidence="8 9">
    <name type="scientific">Eubacterium coprostanoligenes</name>
    <dbReference type="NCBI Taxonomy" id="290054"/>
    <lineage>
        <taxon>Bacteria</taxon>
        <taxon>Bacillati</taxon>
        <taxon>Bacillota</taxon>
        <taxon>Clostridia</taxon>
        <taxon>Eubacteriales</taxon>
        <taxon>Eubacteriaceae</taxon>
        <taxon>Eubacterium</taxon>
    </lineage>
</organism>
<dbReference type="InterPro" id="IPR013324">
    <property type="entry name" value="RNA_pol_sigma_r3/r4-like"/>
</dbReference>
<evidence type="ECO:0000313" key="8">
    <source>
        <dbReference type="EMBL" id="SJZ49920.1"/>
    </source>
</evidence>
<name>A0A1T4L5V0_9FIRM</name>
<dbReference type="OrthoDB" id="9784984at2"/>
<dbReference type="EMBL" id="FUWW01000006">
    <property type="protein sequence ID" value="SJZ49920.1"/>
    <property type="molecule type" value="Genomic_DNA"/>
</dbReference>
<dbReference type="AlphaFoldDB" id="A0A1T4L5V0"/>
<dbReference type="NCBIfam" id="TIGR02937">
    <property type="entry name" value="sigma70-ECF"/>
    <property type="match status" value="1"/>
</dbReference>
<keyword evidence="5" id="KW-0804">Transcription</keyword>
<evidence type="ECO:0000256" key="2">
    <source>
        <dbReference type="ARBA" id="ARBA00023015"/>
    </source>
</evidence>
<evidence type="ECO:0000256" key="1">
    <source>
        <dbReference type="ARBA" id="ARBA00010641"/>
    </source>
</evidence>
<dbReference type="Gene3D" id="1.10.10.10">
    <property type="entry name" value="Winged helix-like DNA-binding domain superfamily/Winged helix DNA-binding domain"/>
    <property type="match status" value="1"/>
</dbReference>
<dbReference type="Gene3D" id="1.10.1740.10">
    <property type="match status" value="1"/>
</dbReference>
<protein>
    <submittedName>
        <fullName evidence="8">RNA polymerase sigma-70 factor, ECF subfamily</fullName>
    </submittedName>
</protein>
<feature type="domain" description="RNA polymerase sigma-70 region 2" evidence="6">
    <location>
        <begin position="21"/>
        <end position="84"/>
    </location>
</feature>
<dbReference type="SUPFAM" id="SSF88659">
    <property type="entry name" value="Sigma3 and sigma4 domains of RNA polymerase sigma factors"/>
    <property type="match status" value="1"/>
</dbReference>
<dbReference type="SUPFAM" id="SSF88946">
    <property type="entry name" value="Sigma2 domain of RNA polymerase sigma factors"/>
    <property type="match status" value="1"/>
</dbReference>
<dbReference type="InterPro" id="IPR013325">
    <property type="entry name" value="RNA_pol_sigma_r2"/>
</dbReference>
<dbReference type="GO" id="GO:0016987">
    <property type="term" value="F:sigma factor activity"/>
    <property type="evidence" value="ECO:0007669"/>
    <property type="project" value="UniProtKB-KW"/>
</dbReference>
<evidence type="ECO:0000259" key="7">
    <source>
        <dbReference type="Pfam" id="PF08281"/>
    </source>
</evidence>
<dbReference type="InterPro" id="IPR013249">
    <property type="entry name" value="RNA_pol_sigma70_r4_t2"/>
</dbReference>
<dbReference type="RefSeq" id="WP_078768257.1">
    <property type="nucleotide sequence ID" value="NZ_FUWW01000006.1"/>
</dbReference>
<dbReference type="GO" id="GO:0003677">
    <property type="term" value="F:DNA binding"/>
    <property type="evidence" value="ECO:0007669"/>
    <property type="project" value="UniProtKB-KW"/>
</dbReference>
<evidence type="ECO:0000256" key="3">
    <source>
        <dbReference type="ARBA" id="ARBA00023082"/>
    </source>
</evidence>
<evidence type="ECO:0000313" key="9">
    <source>
        <dbReference type="Proteomes" id="UP000190657"/>
    </source>
</evidence>